<feature type="region of interest" description="Disordered" evidence="1">
    <location>
        <begin position="212"/>
        <end position="256"/>
    </location>
</feature>
<reference evidence="2 3" key="1">
    <citation type="journal article" date="2024" name="Nat. Commun.">
        <title>Phylogenomics reveals the evolutionary origins of lichenization in chlorophyte algae.</title>
        <authorList>
            <person name="Puginier C."/>
            <person name="Libourel C."/>
            <person name="Otte J."/>
            <person name="Skaloud P."/>
            <person name="Haon M."/>
            <person name="Grisel S."/>
            <person name="Petersen M."/>
            <person name="Berrin J.G."/>
            <person name="Delaux P.M."/>
            <person name="Dal Grande F."/>
            <person name="Keller J."/>
        </authorList>
    </citation>
    <scope>NUCLEOTIDE SEQUENCE [LARGE SCALE GENOMIC DNA]</scope>
    <source>
        <strain evidence="2 3">SAG 2523</strain>
    </source>
</reference>
<sequence length="414" mass="45889">MEDSESDSLEDLLASPSQKRRRPASTEDGDLKKQRLRQRADSPGSDDDGGPALHVPYLQEPARAAVGAEERKEIRKEMKDFLQVCKLAKTGDLFPLEEVIREAEKTRTREHYLSCLAQDQSAVLQAAVRRPAILHAFRDWLEAFLMESASPDALHTIIQVLAKLPMTIGMLKVSGLLPMLQQAVKELQEHSPAREPAVRTLQKWRALLRHPSATSHQQPLASPVDVASGGQSSSALPYSGQQSGSLLPQPQSTSHADALDVKVERQRQAAEAAMQLAQQIAAKNLPQAPVENPEVESFEEFMQHGSGKVSRRKSLSEAKRSGAVRRPRETPVPSNKNVVEAVHQEVRRFITAYFVNLYKAGKLTKETAKALVEKTAGKILNQPDYTEASRAKVTSERKAKIQQLMEKEVAKAMR</sequence>
<evidence type="ECO:0008006" key="4">
    <source>
        <dbReference type="Google" id="ProtNLM"/>
    </source>
</evidence>
<dbReference type="Proteomes" id="UP001485043">
    <property type="component" value="Unassembled WGS sequence"/>
</dbReference>
<dbReference type="AlphaFoldDB" id="A0AAW1S4V5"/>
<comment type="caution">
    <text evidence="2">The sequence shown here is derived from an EMBL/GenBank/DDBJ whole genome shotgun (WGS) entry which is preliminary data.</text>
</comment>
<evidence type="ECO:0000313" key="2">
    <source>
        <dbReference type="EMBL" id="KAK9841090.1"/>
    </source>
</evidence>
<keyword evidence="3" id="KW-1185">Reference proteome</keyword>
<organism evidence="2 3">
    <name type="scientific">Apatococcus fuscideae</name>
    <dbReference type="NCBI Taxonomy" id="2026836"/>
    <lineage>
        <taxon>Eukaryota</taxon>
        <taxon>Viridiplantae</taxon>
        <taxon>Chlorophyta</taxon>
        <taxon>core chlorophytes</taxon>
        <taxon>Trebouxiophyceae</taxon>
        <taxon>Chlorellales</taxon>
        <taxon>Chlorellaceae</taxon>
        <taxon>Apatococcus</taxon>
    </lineage>
</organism>
<evidence type="ECO:0000256" key="1">
    <source>
        <dbReference type="SAM" id="MobiDB-lite"/>
    </source>
</evidence>
<feature type="compositionally biased region" description="Acidic residues" evidence="1">
    <location>
        <begin position="1"/>
        <end position="10"/>
    </location>
</feature>
<proteinExistence type="predicted"/>
<name>A0AAW1S4V5_9CHLO</name>
<feature type="region of interest" description="Disordered" evidence="1">
    <location>
        <begin position="301"/>
        <end position="334"/>
    </location>
</feature>
<accession>A0AAW1S4V5</accession>
<gene>
    <name evidence="2" type="ORF">WJX84_006954</name>
</gene>
<protein>
    <recommendedName>
        <fullName evidence="4">TFIIS N-terminal domain-containing protein</fullName>
    </recommendedName>
</protein>
<feature type="compositionally biased region" description="Low complexity" evidence="1">
    <location>
        <begin position="239"/>
        <end position="252"/>
    </location>
</feature>
<dbReference type="EMBL" id="JALJOV010001770">
    <property type="protein sequence ID" value="KAK9841090.1"/>
    <property type="molecule type" value="Genomic_DNA"/>
</dbReference>
<feature type="region of interest" description="Disordered" evidence="1">
    <location>
        <begin position="1"/>
        <end position="69"/>
    </location>
</feature>
<evidence type="ECO:0000313" key="3">
    <source>
        <dbReference type="Proteomes" id="UP001485043"/>
    </source>
</evidence>